<dbReference type="PROSITE" id="PS50048">
    <property type="entry name" value="ZN2_CY6_FUNGAL_2"/>
    <property type="match status" value="1"/>
</dbReference>
<feature type="compositionally biased region" description="Pro residues" evidence="4">
    <location>
        <begin position="873"/>
        <end position="883"/>
    </location>
</feature>
<reference evidence="6 7" key="1">
    <citation type="journal article" date="2024" name="Commun. Biol.">
        <title>Comparative genomic analysis of thermophilic fungi reveals convergent evolutionary adaptations and gene losses.</title>
        <authorList>
            <person name="Steindorff A.S."/>
            <person name="Aguilar-Pontes M.V."/>
            <person name="Robinson A.J."/>
            <person name="Andreopoulos B."/>
            <person name="LaButti K."/>
            <person name="Kuo A."/>
            <person name="Mondo S."/>
            <person name="Riley R."/>
            <person name="Otillar R."/>
            <person name="Haridas S."/>
            <person name="Lipzen A."/>
            <person name="Grimwood J."/>
            <person name="Schmutz J."/>
            <person name="Clum A."/>
            <person name="Reid I.D."/>
            <person name="Moisan M.C."/>
            <person name="Butler G."/>
            <person name="Nguyen T.T.M."/>
            <person name="Dewar K."/>
            <person name="Conant G."/>
            <person name="Drula E."/>
            <person name="Henrissat B."/>
            <person name="Hansel C."/>
            <person name="Singer S."/>
            <person name="Hutchinson M.I."/>
            <person name="de Vries R.P."/>
            <person name="Natvig D.O."/>
            <person name="Powell A.J."/>
            <person name="Tsang A."/>
            <person name="Grigoriev I.V."/>
        </authorList>
    </citation>
    <scope>NUCLEOTIDE SEQUENCE [LARGE SCALE GENOMIC DNA]</scope>
    <source>
        <strain evidence="6 7">CBS 620.91</strain>
    </source>
</reference>
<dbReference type="EMBL" id="JAZGSY010000377">
    <property type="protein sequence ID" value="KAL1836698.1"/>
    <property type="molecule type" value="Genomic_DNA"/>
</dbReference>
<sequence>MERESMASGESAAGTPRAAHASLPGAANGATAGNTSTNGASQAQAQKRAYRQRRKDPSCDACRERKVKCDATETSSCSECSSRSVKCQFTKETNRRMSSIKQVQDLEKQMERVRRENTSLRRMLQDRDGRGGQMVDGMDVDGVEQLPLQLPEIGQQPKPRSKPAGVAVPPPPYPGHLHPHHHHQQQQQHPDMTRARSNLRNVARGIWKPPAPHRQFAPAPERLRDFHHMLPPRPTVEELLRAYYMSVHSMTPLLHWNSFTQTIDAMYRPISPARVPPSFAALFFAVLTMGRLFSPDSEHLRAYPAMELLERARSVMDPWADEYELDDARALALITMALNEMNLKSAAWTWLGKAVRIAQELGLYTEPRPATCPSLIEAEMRRRTWWTLYILDRSLSLELGRPMLIDDADCDVTLPAAIDDHHLSERGHRLPDGAEALTHSLLAVVNVVRAYPALARSLSSPLIAPTRLATFDNHFAACRRAFPAACTPGSLVQMLPSFLNPLAYLLHARLLLHRHNLLPSCPPDARLVAVDQCTHTALETAALLARTAPGSLAQGAAASALLVTHVFRCALFLLLTGCLEQAVECTRALAQMAEQREVAAGCGRYLAFFVSVLGQKRKDVVGYLSAAQQGREAQQQQPPAQGAVQEALMRDEELLVYVSADLQGGLDTAWVWTSGGGEREGPLSAAAGPTSAGIMPGKLPSSYAAETKFALSSEEKWEFAGAGAQGWERLEGAIRMLASGSEGGHPHSASMGSFAVSKPPPPPPQPSSTTSTHGQAWSINGVSPTSAAAPPPTLPPPGPAPYHHHSHYQQQQHQPPPPPPPPTSTQYHHHHPYKHEPPPQKYHHHTYHPQQDRPIKPEPESSSARNSMMMVDAPPPPSMPTSLPPIVMGDSSRSNPSPVSASAAVSGGSASPTADRCAADVGPGDQWAEDQSTGRAYAPCSTSYQLPAL</sequence>
<keyword evidence="3" id="KW-0175">Coiled coil</keyword>
<feature type="compositionally biased region" description="Low complexity" evidence="4">
    <location>
        <begin position="25"/>
        <end position="47"/>
    </location>
</feature>
<feature type="coiled-coil region" evidence="3">
    <location>
        <begin position="96"/>
        <end position="123"/>
    </location>
</feature>
<dbReference type="PROSITE" id="PS00463">
    <property type="entry name" value="ZN2_CY6_FUNGAL_1"/>
    <property type="match status" value="1"/>
</dbReference>
<feature type="region of interest" description="Disordered" evidence="4">
    <location>
        <begin position="1"/>
        <end position="65"/>
    </location>
</feature>
<evidence type="ECO:0000256" key="4">
    <source>
        <dbReference type="SAM" id="MobiDB-lite"/>
    </source>
</evidence>
<dbReference type="SMART" id="SM00906">
    <property type="entry name" value="Fungal_trans"/>
    <property type="match status" value="1"/>
</dbReference>
<feature type="region of interest" description="Disordered" evidence="4">
    <location>
        <begin position="153"/>
        <end position="193"/>
    </location>
</feature>
<dbReference type="PANTHER" id="PTHR46910">
    <property type="entry name" value="TRANSCRIPTION FACTOR PDR1"/>
    <property type="match status" value="1"/>
</dbReference>
<evidence type="ECO:0000256" key="3">
    <source>
        <dbReference type="SAM" id="Coils"/>
    </source>
</evidence>
<keyword evidence="7" id="KW-1185">Reference proteome</keyword>
<dbReference type="Proteomes" id="UP001583172">
    <property type="component" value="Unassembled WGS sequence"/>
</dbReference>
<name>A0ABR3V4J5_HUMIN</name>
<dbReference type="InterPro" id="IPR007219">
    <property type="entry name" value="XnlR_reg_dom"/>
</dbReference>
<keyword evidence="1" id="KW-0479">Metal-binding</keyword>
<protein>
    <recommendedName>
        <fullName evidence="5">Zn(2)-C6 fungal-type domain-containing protein</fullName>
    </recommendedName>
</protein>
<dbReference type="Pfam" id="PF04082">
    <property type="entry name" value="Fungal_trans"/>
    <property type="match status" value="1"/>
</dbReference>
<dbReference type="PANTHER" id="PTHR46910:SF1">
    <property type="entry name" value="MISCELLANEOUS ZN(II)2CYS6 TRANSCRIPTION FACTOR (EUROFUNG)-RELATED"/>
    <property type="match status" value="1"/>
</dbReference>
<feature type="region of interest" description="Disordered" evidence="4">
    <location>
        <begin position="738"/>
        <end position="949"/>
    </location>
</feature>
<dbReference type="Pfam" id="PF00172">
    <property type="entry name" value="Zn_clus"/>
    <property type="match status" value="1"/>
</dbReference>
<dbReference type="SUPFAM" id="SSF57701">
    <property type="entry name" value="Zn2/Cys6 DNA-binding domain"/>
    <property type="match status" value="1"/>
</dbReference>
<comment type="caution">
    <text evidence="6">The sequence shown here is derived from an EMBL/GenBank/DDBJ whole genome shotgun (WGS) entry which is preliminary data.</text>
</comment>
<feature type="compositionally biased region" description="Pro residues" evidence="4">
    <location>
        <begin position="814"/>
        <end position="823"/>
    </location>
</feature>
<feature type="compositionally biased region" description="Polar residues" evidence="4">
    <location>
        <begin position="929"/>
        <end position="949"/>
    </location>
</feature>
<dbReference type="InterPro" id="IPR001138">
    <property type="entry name" value="Zn2Cys6_DnaBD"/>
</dbReference>
<gene>
    <name evidence="6" type="ORF">VTJ49DRAFT_4757</name>
</gene>
<keyword evidence="2" id="KW-0539">Nucleus</keyword>
<dbReference type="InterPro" id="IPR036864">
    <property type="entry name" value="Zn2-C6_fun-type_DNA-bd_sf"/>
</dbReference>
<proteinExistence type="predicted"/>
<dbReference type="Gene3D" id="4.10.240.10">
    <property type="entry name" value="Zn(2)-C6 fungal-type DNA-binding domain"/>
    <property type="match status" value="1"/>
</dbReference>
<feature type="compositionally biased region" description="Basic and acidic residues" evidence="4">
    <location>
        <begin position="55"/>
        <end position="65"/>
    </location>
</feature>
<feature type="compositionally biased region" description="Low complexity" evidence="4">
    <location>
        <begin position="884"/>
        <end position="911"/>
    </location>
</feature>
<dbReference type="CDD" id="cd00067">
    <property type="entry name" value="GAL4"/>
    <property type="match status" value="1"/>
</dbReference>
<organism evidence="6 7">
    <name type="scientific">Humicola insolens</name>
    <name type="common">Soft-rot fungus</name>
    <dbReference type="NCBI Taxonomy" id="85995"/>
    <lineage>
        <taxon>Eukaryota</taxon>
        <taxon>Fungi</taxon>
        <taxon>Dikarya</taxon>
        <taxon>Ascomycota</taxon>
        <taxon>Pezizomycotina</taxon>
        <taxon>Sordariomycetes</taxon>
        <taxon>Sordariomycetidae</taxon>
        <taxon>Sordariales</taxon>
        <taxon>Chaetomiaceae</taxon>
        <taxon>Mycothermus</taxon>
    </lineage>
</organism>
<evidence type="ECO:0000313" key="6">
    <source>
        <dbReference type="EMBL" id="KAL1836698.1"/>
    </source>
</evidence>
<evidence type="ECO:0000256" key="1">
    <source>
        <dbReference type="ARBA" id="ARBA00022723"/>
    </source>
</evidence>
<evidence type="ECO:0000259" key="5">
    <source>
        <dbReference type="PROSITE" id="PS50048"/>
    </source>
</evidence>
<evidence type="ECO:0000256" key="2">
    <source>
        <dbReference type="ARBA" id="ARBA00023242"/>
    </source>
</evidence>
<dbReference type="SMART" id="SM00066">
    <property type="entry name" value="GAL4"/>
    <property type="match status" value="1"/>
</dbReference>
<feature type="compositionally biased region" description="Basic and acidic residues" evidence="4">
    <location>
        <begin position="850"/>
        <end position="859"/>
    </location>
</feature>
<evidence type="ECO:0000313" key="7">
    <source>
        <dbReference type="Proteomes" id="UP001583172"/>
    </source>
</evidence>
<feature type="compositionally biased region" description="Polar residues" evidence="4">
    <location>
        <begin position="773"/>
        <end position="782"/>
    </location>
</feature>
<dbReference type="InterPro" id="IPR050987">
    <property type="entry name" value="AtrR-like"/>
</dbReference>
<feature type="domain" description="Zn(2)-C6 fungal-type" evidence="5">
    <location>
        <begin position="58"/>
        <end position="89"/>
    </location>
</feature>
<feature type="compositionally biased region" description="Pro residues" evidence="4">
    <location>
        <begin position="789"/>
        <end position="800"/>
    </location>
</feature>
<dbReference type="CDD" id="cd12148">
    <property type="entry name" value="fungal_TF_MHR"/>
    <property type="match status" value="1"/>
</dbReference>
<accession>A0ABR3V4J5</accession>